<feature type="region of interest" description="Disordered" evidence="2">
    <location>
        <begin position="1992"/>
        <end position="2043"/>
    </location>
</feature>
<dbReference type="SMART" id="SM00233">
    <property type="entry name" value="PH"/>
    <property type="match status" value="1"/>
</dbReference>
<feature type="region of interest" description="Disordered" evidence="2">
    <location>
        <begin position="1154"/>
        <end position="1252"/>
    </location>
</feature>
<dbReference type="InterPro" id="IPR011993">
    <property type="entry name" value="PH-like_dom_sf"/>
</dbReference>
<feature type="compositionally biased region" description="Low complexity" evidence="2">
    <location>
        <begin position="543"/>
        <end position="554"/>
    </location>
</feature>
<feature type="compositionally biased region" description="Polar residues" evidence="2">
    <location>
        <begin position="1801"/>
        <end position="1818"/>
    </location>
</feature>
<feature type="compositionally biased region" description="Polar residues" evidence="2">
    <location>
        <begin position="639"/>
        <end position="651"/>
    </location>
</feature>
<dbReference type="PROSITE" id="PS50003">
    <property type="entry name" value="PH_DOMAIN"/>
    <property type="match status" value="1"/>
</dbReference>
<feature type="compositionally biased region" description="Basic and acidic residues" evidence="2">
    <location>
        <begin position="602"/>
        <end position="618"/>
    </location>
</feature>
<dbReference type="PANTHER" id="PTHR12752">
    <property type="entry name" value="PHOSPHOINOSITOL 3-PHOSPHATE-BINDING PROTEIN"/>
    <property type="match status" value="1"/>
</dbReference>
<feature type="compositionally biased region" description="Low complexity" evidence="2">
    <location>
        <begin position="978"/>
        <end position="988"/>
    </location>
</feature>
<feature type="region of interest" description="Disordered" evidence="2">
    <location>
        <begin position="1645"/>
        <end position="1675"/>
    </location>
</feature>
<feature type="compositionally biased region" description="Low complexity" evidence="2">
    <location>
        <begin position="1193"/>
        <end position="1209"/>
    </location>
</feature>
<evidence type="ECO:0000259" key="3">
    <source>
        <dbReference type="PROSITE" id="PS50003"/>
    </source>
</evidence>
<feature type="region of interest" description="Disordered" evidence="2">
    <location>
        <begin position="385"/>
        <end position="438"/>
    </location>
</feature>
<dbReference type="SUPFAM" id="SSF50729">
    <property type="entry name" value="PH domain-like"/>
    <property type="match status" value="1"/>
</dbReference>
<feature type="compositionally biased region" description="Polar residues" evidence="2">
    <location>
        <begin position="891"/>
        <end position="948"/>
    </location>
</feature>
<feature type="region of interest" description="Disordered" evidence="2">
    <location>
        <begin position="1798"/>
        <end position="1824"/>
    </location>
</feature>
<feature type="compositionally biased region" description="Low complexity" evidence="2">
    <location>
        <begin position="1724"/>
        <end position="1736"/>
    </location>
</feature>
<feature type="coiled-coil region" evidence="1">
    <location>
        <begin position="2272"/>
        <end position="2326"/>
    </location>
</feature>
<keyword evidence="1" id="KW-0175">Coiled coil</keyword>
<feature type="compositionally biased region" description="Polar residues" evidence="2">
    <location>
        <begin position="1654"/>
        <end position="1675"/>
    </location>
</feature>
<dbReference type="Gene3D" id="2.30.29.30">
    <property type="entry name" value="Pleckstrin-homology domain (PH domain)/Phosphotyrosine-binding domain (PTB)"/>
    <property type="match status" value="1"/>
</dbReference>
<feature type="compositionally biased region" description="Basic residues" evidence="2">
    <location>
        <begin position="1213"/>
        <end position="1226"/>
    </location>
</feature>
<feature type="region of interest" description="Disordered" evidence="2">
    <location>
        <begin position="733"/>
        <end position="820"/>
    </location>
</feature>
<feature type="region of interest" description="Disordered" evidence="2">
    <location>
        <begin position="488"/>
        <end position="513"/>
    </location>
</feature>
<evidence type="ECO:0000313" key="5">
    <source>
        <dbReference type="Proteomes" id="UP000827092"/>
    </source>
</evidence>
<feature type="region of interest" description="Disordered" evidence="2">
    <location>
        <begin position="534"/>
        <end position="556"/>
    </location>
</feature>
<feature type="region of interest" description="Disordered" evidence="2">
    <location>
        <begin position="578"/>
        <end position="651"/>
    </location>
</feature>
<evidence type="ECO:0000313" key="4">
    <source>
        <dbReference type="EMBL" id="KAG8186400.1"/>
    </source>
</evidence>
<protein>
    <recommendedName>
        <fullName evidence="3">PH domain-containing protein</fullName>
    </recommendedName>
</protein>
<dbReference type="InterPro" id="IPR057971">
    <property type="entry name" value="PKHA4-7_TBCA"/>
</dbReference>
<dbReference type="InterPro" id="IPR001849">
    <property type="entry name" value="PH_domain"/>
</dbReference>
<feature type="compositionally biased region" description="Basic and acidic residues" evidence="2">
    <location>
        <begin position="749"/>
        <end position="762"/>
    </location>
</feature>
<feature type="compositionally biased region" description="Basic and acidic residues" evidence="2">
    <location>
        <begin position="1992"/>
        <end position="2003"/>
    </location>
</feature>
<feature type="region of interest" description="Disordered" evidence="2">
    <location>
        <begin position="2785"/>
        <end position="2808"/>
    </location>
</feature>
<dbReference type="CDD" id="cd13248">
    <property type="entry name" value="PH_PEPP1_2_3"/>
    <property type="match status" value="1"/>
</dbReference>
<dbReference type="InterPro" id="IPR040392">
    <property type="entry name" value="PKHA4-7_PH"/>
</dbReference>
<feature type="compositionally biased region" description="Basic residues" evidence="2">
    <location>
        <begin position="1"/>
        <end position="10"/>
    </location>
</feature>
<dbReference type="EMBL" id="JAFNEN010000303">
    <property type="protein sequence ID" value="KAG8186400.1"/>
    <property type="molecule type" value="Genomic_DNA"/>
</dbReference>
<feature type="region of interest" description="Disordered" evidence="2">
    <location>
        <begin position="1270"/>
        <end position="1291"/>
    </location>
</feature>
<reference evidence="4 5" key="1">
    <citation type="journal article" date="2022" name="Nat. Ecol. Evol.">
        <title>A masculinizing supergene underlies an exaggerated male reproductive morph in a spider.</title>
        <authorList>
            <person name="Hendrickx F."/>
            <person name="De Corte Z."/>
            <person name="Sonet G."/>
            <person name="Van Belleghem S.M."/>
            <person name="Kostlbacher S."/>
            <person name="Vangestel C."/>
        </authorList>
    </citation>
    <scope>NUCLEOTIDE SEQUENCE [LARGE SCALE GENOMIC DNA]</scope>
    <source>
        <strain evidence="4">W744_W776</strain>
    </source>
</reference>
<feature type="compositionally biased region" description="Polar residues" evidence="2">
    <location>
        <begin position="962"/>
        <end position="977"/>
    </location>
</feature>
<gene>
    <name evidence="4" type="ORF">JTE90_004193</name>
</gene>
<dbReference type="Pfam" id="PF00169">
    <property type="entry name" value="PH"/>
    <property type="match status" value="1"/>
</dbReference>
<comment type="caution">
    <text evidence="4">The sequence shown here is derived from an EMBL/GenBank/DDBJ whole genome shotgun (WGS) entry which is preliminary data.</text>
</comment>
<feature type="region of interest" description="Disordered" evidence="2">
    <location>
        <begin position="161"/>
        <end position="236"/>
    </location>
</feature>
<feature type="region of interest" description="Disordered" evidence="2">
    <location>
        <begin position="1308"/>
        <end position="1327"/>
    </location>
</feature>
<dbReference type="PANTHER" id="PTHR12752:SF9">
    <property type="entry name" value="KRAMER, ISOFORM I"/>
    <property type="match status" value="1"/>
</dbReference>
<feature type="domain" description="PH" evidence="3">
    <location>
        <begin position="24"/>
        <end position="123"/>
    </location>
</feature>
<feature type="region of interest" description="Disordered" evidence="2">
    <location>
        <begin position="873"/>
        <end position="988"/>
    </location>
</feature>
<feature type="compositionally biased region" description="Basic and acidic residues" evidence="2">
    <location>
        <begin position="794"/>
        <end position="819"/>
    </location>
</feature>
<dbReference type="Pfam" id="PF25541">
    <property type="entry name" value="TBCA_PH"/>
    <property type="match status" value="1"/>
</dbReference>
<evidence type="ECO:0000256" key="2">
    <source>
        <dbReference type="SAM" id="MobiDB-lite"/>
    </source>
</evidence>
<name>A0AAV6UQA0_9ARAC</name>
<proteinExistence type="predicted"/>
<feature type="compositionally biased region" description="Polar residues" evidence="2">
    <location>
        <begin position="1282"/>
        <end position="1291"/>
    </location>
</feature>
<feature type="compositionally biased region" description="Basic and acidic residues" evidence="2">
    <location>
        <begin position="1169"/>
        <end position="1188"/>
    </location>
</feature>
<dbReference type="Proteomes" id="UP000827092">
    <property type="component" value="Unassembled WGS sequence"/>
</dbReference>
<evidence type="ECO:0000256" key="1">
    <source>
        <dbReference type="SAM" id="Coils"/>
    </source>
</evidence>
<feature type="compositionally biased region" description="Polar residues" evidence="2">
    <location>
        <begin position="733"/>
        <end position="748"/>
    </location>
</feature>
<feature type="compositionally biased region" description="Polar residues" evidence="2">
    <location>
        <begin position="765"/>
        <end position="788"/>
    </location>
</feature>
<feature type="region of interest" description="Disordered" evidence="2">
    <location>
        <begin position="1723"/>
        <end position="1764"/>
    </location>
</feature>
<keyword evidence="5" id="KW-1185">Reference proteome</keyword>
<feature type="region of interest" description="Disordered" evidence="2">
    <location>
        <begin position="1929"/>
        <end position="1953"/>
    </location>
</feature>
<sequence length="3004" mass="341454">MAPMRRKSHGSIRSPHVKRDSQSQVIMEGWLYKLEGAALKQFKQRWCVLADFCLFFYKGPNEEKTTSSILLPSYKISPCTSEDKVSKKFSFKAEHLNMKTYYFAAEDMDSMKKWMNAMSLASIMQNFVRSEKYDTTFSSASNDDEDSGFTSYRSKRYTSQKLNTSTSYDPNFGAGTEPLKQRSNSYGDRMGEVYLGSGDKYPNDKYHSNAPCQNPPRRQPLYANAPPKPRRLTQSDSYGLYSKDCYDQEVAAIEASRFYGKQPDSMYPEHQKIMQYYQQGKDIHSDQEQYDPTIISSSMQYTDNFPQEVPDLYRNQPPRPRSADFLEREAECAAVPDVTSYPERRQPQRPKSSLEYYDRYVDYDDGNFDYYREAVRIQADNLYANKNARKRQSPRPQYDPKAARNYVEDNQHSPRTQYDQKVGGSYIGDNQHSPRTLYDQKAGGSYVEDNQQSYQSQYDPKVGGSYVEDNNNYVEQVSPCYGSFPAKEQSRYDNSVPPSSQTDHLQPAYAKPVKVKEESMQRLLEWKQRMLQSPLTKRNHVQSTSSANSSLTTSPMKMYQQQKVFREPQMQGNEMRTNLEFNDSRYPGNSPRPNDYMPKLDYSPRSKDYPPRSKDYMVRSHSASPQRQATEPTRRLRNDSTGSQRQATEARNLLPSFSNIEKICANPNMDEPKTLDSRVDIPVENLYKDKVMYCVDSENNEILFSYEDTSPTTGAPHSLQTCHYPPQMQSFSTMHNVSNIGSDSQSYNKYEDQGLGERREEMNTLPRSSQGYKGPSSVPQRQRHTTYSSDDEDGGQKGKEHQPDSEGRVDQSDLGKDADQVDCYRSSSPDYVNIGAICDDYVHQPYATNTSCKVNQAFLKPLHQVSKKCKALPEPVDNPISATESQDSDVYYQQTQKDQFDTGSRNNSMHNQVSTSYGSKQKQNEKAYQSDVSSLNGSIQNQNVTSYGSIKDEHKPKGSGYQYDTSSLNDSLQNQSFTSYSSSKGGYESETEFDIKREDYYRASQIFYASTRGRNKQGVSKRQREVRRSSVLLPEKVSCPAAHSYSNVVLSGSLSSLDKDVGLPLPKSPYKSPTSNREPDVVENIASSQKHPYKFSAEEEQSVPRKYMKLDPEQEVMDKDPYGKLHIEKPCVDVPNSKQEAAGKKLTYEEMRGQLLRKREAPPPNIVQDRIKKFETVDTVPKESKIKTPEPTSKSPSNSENLPSSESGSMRSIGKKNRNKLGRSKSYRQSLHSDSEVVPFEESENSSDDLTLKSAPILLSPLSSVLADLRMTAESGKEQSPPKETSANQNASTEYFLEMNALQSESIKDPVGQFSKSSSSKKVLKYEEHHRRSVEEVEYLPMFGSKQVLEEQEPEYVMMGGSKLSPGVKDKKFFVEENVEEHVYNEPFSPPPSFLHDVYEKQKTKQFQFLKSSSSEDSLTENIYEKPIHRFPSSRNLRNETVQETNSILMSSLSCSNVTSIGRGTDFQKTPRYVSERNIPSRSNFHQYEQANISVSVPDLLQLKDMKDSDASDADDEASRDFDTAGEMRHPSYQAPILDQFPGVSMSHQDTSFELELMAFNRSVGKDPKPFAKVSKTEVKPLPTYEALYNVATYPQQPCAQSTLKAASMEKSQLPKLRVYTRGKKPEVPKLPFDLEESEICGMGKKDSTKTEETASTSDVHITDSSGTTNLDSSGMTNMENLGLFNIDTSGMPSLDSSIAIDSDSLSENVAYGTRREVTPLVASTSMPSSSSLSHSYRPDVVPTVQEDSQRVPNEKYSPSKSPNSAPYYYSDLLSGQGVNLFGQVPLFKRGDVPYLEKTSPPKSNPSLLNNVRSSSPSCKGDIGRKVNKINSKCSIATTKDAINEKMKYWKAESAKNNVKSSVDNLEKSKYLDAERNKYEAGHTLEKTRSSSTMSYFKHRASTPELNSCQHQSEEPVYENLVFQKPKLQKQRSHSLERFPNSETVTSVEEDRPSSPVYENLEFFNLETKTLREQTPVEMRHKERIKTPEHSELYHIETKDLNDKMQSQGKARRTDSSKQYENYNIETKSLQDSGPSQGNVGHKERMENPEQYEFQEYEQESSTLPLKIRHKEIMENSERCRQVITSHTSMFAERQYCNAVNAVPPVQKTDVPHVEADFLDQNVLRRVSKQHFFGKNLKNPPAEKCASTKNFPLQNSEVINYGEAKDEVMMESVTSKFSSGHGIEIYDSDSSGSTSSCDEASVVSDNRYQISSNKIRASDLTRSASSEIHVGEPNHLKKLVQQSEGLMCKGKRLSVSAGDLLGKTHEELVLLLIQLRRNQAKILKSKDKLEQQMKNLKEFNQSHPGKHSYQHNKKDLAKQIQLLERQYDVTHPLVALVDNMIKLGSLYGSSHRRSFSLPLLDTSQEELSLPPKAAQSPDHFGESSILTKLLADESSFQKRISEIYSLDKGLRHETNSITSLHQDKEMLEYTLSGMRNKILDHQDRPSELQKLKKQQKMIEKELMRVKKLLSTSAKKIEDAASKNDQMEKDILYLRHILKEALKTGSTETKSSQHNRADIEAELSRVQNVLDELANHRHEINNTVIKLKGEAPPTIAKEVEFRASPSGTSDEKETTHLKKVKKGVEVRASPTGVAGSAPLPVRKKQHSMYLETDLDTLVTRDLAMLHEKDLDDTPVYANAEEMNNPPEEIYENLNTFDSCSVPYSLSDGLESCSMQDINDADERMKRFYGILPKEKPSEIKTVRIVKRQSERRNRERDKKRVTYDDQSSVWVVDEPDLSSDDLLELEEVIPKGPSTVATRPSSIHLLTSSLNRQSNSQSAHERLFGNAANKTEKSFSTGSQSRAYSTKRTKRRHYTVSGYQYVLDPQFAQYFKDRPRSRDDVDMERCLRTANTPDIVRSTIKKKEVFDDRIIDQELMLPPKIEIPERYVEIEPEELSAKEKLQRSIKAENICKMLSETTTSYEDVVEERSKSPDAIHKKLSEEKRKRAHLLNLNRAIAREVVEKSKAVAVFATLDRMLKKPLTPVEEDLSPLAPFPHAQQRHNFLA</sequence>
<organism evidence="4 5">
    <name type="scientific">Oedothorax gibbosus</name>
    <dbReference type="NCBI Taxonomy" id="931172"/>
    <lineage>
        <taxon>Eukaryota</taxon>
        <taxon>Metazoa</taxon>
        <taxon>Ecdysozoa</taxon>
        <taxon>Arthropoda</taxon>
        <taxon>Chelicerata</taxon>
        <taxon>Arachnida</taxon>
        <taxon>Araneae</taxon>
        <taxon>Araneomorphae</taxon>
        <taxon>Entelegynae</taxon>
        <taxon>Araneoidea</taxon>
        <taxon>Linyphiidae</taxon>
        <taxon>Erigoninae</taxon>
        <taxon>Oedothorax</taxon>
    </lineage>
</organism>
<accession>A0AAV6UQA0</accession>
<feature type="compositionally biased region" description="Polar residues" evidence="2">
    <location>
        <begin position="2793"/>
        <end position="2803"/>
    </location>
</feature>
<feature type="compositionally biased region" description="Polar residues" evidence="2">
    <location>
        <begin position="2019"/>
        <end position="2039"/>
    </location>
</feature>
<feature type="compositionally biased region" description="Polar residues" evidence="2">
    <location>
        <begin position="621"/>
        <end position="631"/>
    </location>
</feature>
<feature type="compositionally biased region" description="Polar residues" evidence="2">
    <location>
        <begin position="492"/>
        <end position="504"/>
    </location>
</feature>
<feature type="region of interest" description="Disordered" evidence="2">
    <location>
        <begin position="1"/>
        <end position="20"/>
    </location>
</feature>